<dbReference type="PROSITE" id="PS51186">
    <property type="entry name" value="GNAT"/>
    <property type="match status" value="1"/>
</dbReference>
<dbReference type="Gene3D" id="3.40.630.30">
    <property type="match status" value="1"/>
</dbReference>
<reference evidence="8" key="1">
    <citation type="submission" date="2017-03" db="EMBL/GenBank/DDBJ databases">
        <title>Novel pathways for hydrocarbon cycling and metabolic interdependencies in hydrothermal sediment communities.</title>
        <authorList>
            <person name="Dombrowski N."/>
            <person name="Seitz K."/>
            <person name="Teske A."/>
            <person name="Baker B."/>
        </authorList>
    </citation>
    <scope>NUCLEOTIDE SEQUENCE [LARGE SCALE GENOMIC DNA]</scope>
</reference>
<dbReference type="SUPFAM" id="SSF55729">
    <property type="entry name" value="Acyl-CoA N-acyltransferases (Nat)"/>
    <property type="match status" value="1"/>
</dbReference>
<dbReference type="CDD" id="cd04301">
    <property type="entry name" value="NAT_SF"/>
    <property type="match status" value="1"/>
</dbReference>
<dbReference type="NCBIfam" id="TIGR01575">
    <property type="entry name" value="rimI"/>
    <property type="match status" value="1"/>
</dbReference>
<dbReference type="Proteomes" id="UP000192611">
    <property type="component" value="Unassembled WGS sequence"/>
</dbReference>
<dbReference type="InterPro" id="IPR000182">
    <property type="entry name" value="GNAT_dom"/>
</dbReference>
<dbReference type="InterPro" id="IPR006464">
    <property type="entry name" value="AcTrfase_RimI/Ard1"/>
</dbReference>
<evidence type="ECO:0000256" key="3">
    <source>
        <dbReference type="ARBA" id="ARBA00022679"/>
    </source>
</evidence>
<evidence type="ECO:0000259" key="6">
    <source>
        <dbReference type="PROSITE" id="PS51186"/>
    </source>
</evidence>
<comment type="function">
    <text evidence="5">Acetylates the N-terminal alanine of ribosomal protein bS18.</text>
</comment>
<proteinExistence type="inferred from homology"/>
<dbReference type="GO" id="GO:0008999">
    <property type="term" value="F:protein-N-terminal-alanine acetyltransferase activity"/>
    <property type="evidence" value="ECO:0007669"/>
    <property type="project" value="UniProtKB-EC"/>
</dbReference>
<dbReference type="EMBL" id="NATQ01000079">
    <property type="protein sequence ID" value="OQX90268.1"/>
    <property type="molecule type" value="Genomic_DNA"/>
</dbReference>
<comment type="catalytic activity">
    <reaction evidence="5">
        <text>N-terminal L-alanyl-[ribosomal protein bS18] + acetyl-CoA = N-terminal N(alpha)-acetyl-L-alanyl-[ribosomal protein bS18] + CoA + H(+)</text>
        <dbReference type="Rhea" id="RHEA:43756"/>
        <dbReference type="Rhea" id="RHEA-COMP:10676"/>
        <dbReference type="Rhea" id="RHEA-COMP:10677"/>
        <dbReference type="ChEBI" id="CHEBI:15378"/>
        <dbReference type="ChEBI" id="CHEBI:57287"/>
        <dbReference type="ChEBI" id="CHEBI:57288"/>
        <dbReference type="ChEBI" id="CHEBI:64718"/>
        <dbReference type="ChEBI" id="CHEBI:83683"/>
        <dbReference type="EC" id="2.3.1.266"/>
    </reaction>
</comment>
<dbReference type="InterPro" id="IPR050680">
    <property type="entry name" value="YpeA/RimI_acetyltransf"/>
</dbReference>
<gene>
    <name evidence="7" type="ORF">B6D57_04070</name>
</gene>
<evidence type="ECO:0000313" key="7">
    <source>
        <dbReference type="EMBL" id="OQX90268.1"/>
    </source>
</evidence>
<dbReference type="InterPro" id="IPR016181">
    <property type="entry name" value="Acyl_CoA_acyltransferase"/>
</dbReference>
<dbReference type="Pfam" id="PF00583">
    <property type="entry name" value="Acetyltransf_1"/>
    <property type="match status" value="1"/>
</dbReference>
<evidence type="ECO:0000256" key="2">
    <source>
        <dbReference type="ARBA" id="ARBA00022490"/>
    </source>
</evidence>
<comment type="similarity">
    <text evidence="1 5">Belongs to the acetyltransferase family. RimI subfamily.</text>
</comment>
<accession>A0A1W9S099</accession>
<sequence length="125" mass="14034">MSEKDEIEIVNMSEKHLDRVLAIESASFSDPWTRTMFIGELRANHTIYLVAIEGDEVCGYTGGWVVHDELHITNMAVAPDKRGRGIADLLLDRLICDAIKSGCEVAYLEVRESNSIAQNLYRKHG</sequence>
<dbReference type="EC" id="2.3.1.266" evidence="5"/>
<protein>
    <recommendedName>
        <fullName evidence="5">[Ribosomal protein bS18]-alanine N-acetyltransferase</fullName>
        <ecNumber evidence="5">2.3.1.266</ecNumber>
    </recommendedName>
</protein>
<keyword evidence="2 5" id="KW-0963">Cytoplasm</keyword>
<evidence type="ECO:0000256" key="4">
    <source>
        <dbReference type="ARBA" id="ARBA00023315"/>
    </source>
</evidence>
<keyword evidence="4" id="KW-0012">Acyltransferase</keyword>
<feature type="domain" description="N-acetyltransferase" evidence="6">
    <location>
        <begin position="7"/>
        <end position="125"/>
    </location>
</feature>
<comment type="subcellular location">
    <subcellularLocation>
        <location evidence="5">Cytoplasm</location>
    </subcellularLocation>
</comment>
<evidence type="ECO:0000256" key="5">
    <source>
        <dbReference type="RuleBase" id="RU363094"/>
    </source>
</evidence>
<evidence type="ECO:0000313" key="8">
    <source>
        <dbReference type="Proteomes" id="UP000192611"/>
    </source>
</evidence>
<dbReference type="PANTHER" id="PTHR43420:SF44">
    <property type="entry name" value="ACETYLTRANSFERASE YPEA"/>
    <property type="match status" value="1"/>
</dbReference>
<name>A0A1W9S099_9BACT</name>
<keyword evidence="3 7" id="KW-0808">Transferase</keyword>
<dbReference type="AlphaFoldDB" id="A0A1W9S099"/>
<feature type="non-terminal residue" evidence="7">
    <location>
        <position position="125"/>
    </location>
</feature>
<dbReference type="PANTHER" id="PTHR43420">
    <property type="entry name" value="ACETYLTRANSFERASE"/>
    <property type="match status" value="1"/>
</dbReference>
<organism evidence="7 8">
    <name type="scientific">Candidatus Coatesbacteria bacterium 4484_99</name>
    <dbReference type="NCBI Taxonomy" id="1970774"/>
    <lineage>
        <taxon>Bacteria</taxon>
        <taxon>Candidatus Coatesiibacteriota</taxon>
    </lineage>
</organism>
<comment type="caution">
    <text evidence="7">The sequence shown here is derived from an EMBL/GenBank/DDBJ whole genome shotgun (WGS) entry which is preliminary data.</text>
</comment>
<dbReference type="GO" id="GO:0005737">
    <property type="term" value="C:cytoplasm"/>
    <property type="evidence" value="ECO:0007669"/>
    <property type="project" value="UniProtKB-SubCell"/>
</dbReference>
<evidence type="ECO:0000256" key="1">
    <source>
        <dbReference type="ARBA" id="ARBA00005395"/>
    </source>
</evidence>